<reference evidence="2 3" key="1">
    <citation type="submission" date="2019-10" db="EMBL/GenBank/DDBJ databases">
        <title>Description of Paenibacillus pedi sp. nov.</title>
        <authorList>
            <person name="Carlier A."/>
            <person name="Qi S."/>
        </authorList>
    </citation>
    <scope>NUCLEOTIDE SEQUENCE [LARGE SCALE GENOMIC DNA]</scope>
    <source>
        <strain evidence="2 3">LMG 31457</strain>
    </source>
</reference>
<dbReference type="Pfam" id="PF24749">
    <property type="entry name" value="DUF7695"/>
    <property type="match status" value="1"/>
</dbReference>
<dbReference type="EMBL" id="WHNZ01000004">
    <property type="protein sequence ID" value="NOU98422.1"/>
    <property type="molecule type" value="Genomic_DNA"/>
</dbReference>
<dbReference type="RefSeq" id="WP_171681317.1">
    <property type="nucleotide sequence ID" value="NZ_WHNZ01000004.1"/>
</dbReference>
<evidence type="ECO:0000259" key="1">
    <source>
        <dbReference type="Pfam" id="PF24749"/>
    </source>
</evidence>
<evidence type="ECO:0000313" key="2">
    <source>
        <dbReference type="EMBL" id="NOU98422.1"/>
    </source>
</evidence>
<dbReference type="InterPro" id="IPR056112">
    <property type="entry name" value="DUF7695"/>
</dbReference>
<proteinExistence type="predicted"/>
<dbReference type="Proteomes" id="UP000618579">
    <property type="component" value="Unassembled WGS sequence"/>
</dbReference>
<comment type="caution">
    <text evidence="2">The sequence shown here is derived from an EMBL/GenBank/DDBJ whole genome shotgun (WGS) entry which is preliminary data.</text>
</comment>
<keyword evidence="3" id="KW-1185">Reference proteome</keyword>
<name>A0ABX1ZFI5_9BACL</name>
<evidence type="ECO:0000313" key="3">
    <source>
        <dbReference type="Proteomes" id="UP000618579"/>
    </source>
</evidence>
<protein>
    <recommendedName>
        <fullName evidence="1">DUF7695 domain-containing protein</fullName>
    </recommendedName>
</protein>
<gene>
    <name evidence="2" type="ORF">GC097_00075</name>
</gene>
<accession>A0ABX1ZFI5</accession>
<organism evidence="2 3">
    <name type="scientific">Paenibacillus planticolens</name>
    <dbReference type="NCBI Taxonomy" id="2654976"/>
    <lineage>
        <taxon>Bacteria</taxon>
        <taxon>Bacillati</taxon>
        <taxon>Bacillota</taxon>
        <taxon>Bacilli</taxon>
        <taxon>Bacillales</taxon>
        <taxon>Paenibacillaceae</taxon>
        <taxon>Paenibacillus</taxon>
    </lineage>
</organism>
<feature type="domain" description="DUF7695" evidence="1">
    <location>
        <begin position="2"/>
        <end position="60"/>
    </location>
</feature>
<sequence>MTRNAIRCLACNDVIESRSQHDFNWCSCGSVAVDGGLMYGKRMFPSGQPSEWYADLSEYEEAQYDAK</sequence>